<gene>
    <name evidence="1" type="ordered locus">FRAAL4699</name>
</gene>
<accession>Q0RGP5</accession>
<dbReference type="Proteomes" id="UP000000657">
    <property type="component" value="Chromosome"/>
</dbReference>
<reference evidence="1 2" key="1">
    <citation type="journal article" date="2007" name="Genome Res.">
        <title>Genome characteristics of facultatively symbiotic Frankia sp. strains reflect host range and host plant biogeography.</title>
        <authorList>
            <person name="Normand P."/>
            <person name="Lapierre P."/>
            <person name="Tisa L.S."/>
            <person name="Gogarten J.P."/>
            <person name="Alloisio N."/>
            <person name="Bagnarol E."/>
            <person name="Bassi C.A."/>
            <person name="Berry A.M."/>
            <person name="Bickhart D.M."/>
            <person name="Choisne N."/>
            <person name="Couloux A."/>
            <person name="Cournoyer B."/>
            <person name="Cruveiller S."/>
            <person name="Daubin V."/>
            <person name="Demange N."/>
            <person name="Francino M.P."/>
            <person name="Goltsman E."/>
            <person name="Huang Y."/>
            <person name="Kopp O.R."/>
            <person name="Labarre L."/>
            <person name="Lapidus A."/>
            <person name="Lavire C."/>
            <person name="Marechal J."/>
            <person name="Martinez M."/>
            <person name="Mastronunzio J.E."/>
            <person name="Mullin B.C."/>
            <person name="Niemann J."/>
            <person name="Pujic P."/>
            <person name="Rawnsley T."/>
            <person name="Rouy Z."/>
            <person name="Schenowitz C."/>
            <person name="Sellstedt A."/>
            <person name="Tavares F."/>
            <person name="Tomkins J.P."/>
            <person name="Vallenet D."/>
            <person name="Valverde C."/>
            <person name="Wall L.G."/>
            <person name="Wang Y."/>
            <person name="Medigue C."/>
            <person name="Benson D.R."/>
        </authorList>
    </citation>
    <scope>NUCLEOTIDE SEQUENCE [LARGE SCALE GENOMIC DNA]</scope>
    <source>
        <strain evidence="2">DSM 45986 / CECT 9034 / ACN14a</strain>
    </source>
</reference>
<dbReference type="EMBL" id="CT573213">
    <property type="protein sequence ID" value="CAJ63341.1"/>
    <property type="molecule type" value="Genomic_DNA"/>
</dbReference>
<evidence type="ECO:0000313" key="2">
    <source>
        <dbReference type="Proteomes" id="UP000000657"/>
    </source>
</evidence>
<protein>
    <submittedName>
        <fullName evidence="1">Uncharacterized protein</fullName>
    </submittedName>
</protein>
<name>Q0RGP5_FRAAA</name>
<dbReference type="AlphaFoldDB" id="Q0RGP5"/>
<proteinExistence type="predicted"/>
<dbReference type="OrthoDB" id="3701358at2"/>
<dbReference type="KEGG" id="fal:FRAAL4699"/>
<evidence type="ECO:0000313" key="1">
    <source>
        <dbReference type="EMBL" id="CAJ63341.1"/>
    </source>
</evidence>
<organism evidence="1 2">
    <name type="scientific">Frankia alni (strain DSM 45986 / CECT 9034 / ACN14a)</name>
    <dbReference type="NCBI Taxonomy" id="326424"/>
    <lineage>
        <taxon>Bacteria</taxon>
        <taxon>Bacillati</taxon>
        <taxon>Actinomycetota</taxon>
        <taxon>Actinomycetes</taxon>
        <taxon>Frankiales</taxon>
        <taxon>Frankiaceae</taxon>
        <taxon>Frankia</taxon>
    </lineage>
</organism>
<dbReference type="STRING" id="326424.FRAAL4699"/>
<keyword evidence="2" id="KW-1185">Reference proteome</keyword>
<dbReference type="HOGENOM" id="CLU_1862239_0_0_11"/>
<sequence length="137" mass="15215">MPSSEQKTARTYRLVFNRRRPYRYIESSVVEDGAELTDKIYYLVRSFLTSDPLRVEIDSNITTVRVFVGDELVDIGTLTPIEPVIAGCAVNSMSFEGGAIKRLYHELKSMEGPVGSGPGADVVDAVTRWFKDLGIPV</sequence>
<dbReference type="RefSeq" id="WP_011605815.1">
    <property type="nucleotide sequence ID" value="NC_008278.1"/>
</dbReference>